<keyword evidence="2" id="KW-1185">Reference proteome</keyword>
<evidence type="ECO:0000313" key="1">
    <source>
        <dbReference type="EMBL" id="KZT67828.1"/>
    </source>
</evidence>
<gene>
    <name evidence="1" type="ORF">DAEQUDRAFT_373451</name>
</gene>
<dbReference type="AlphaFoldDB" id="A0A165P6K7"/>
<dbReference type="Proteomes" id="UP000076727">
    <property type="component" value="Unassembled WGS sequence"/>
</dbReference>
<proteinExistence type="predicted"/>
<name>A0A165P6K7_9APHY</name>
<evidence type="ECO:0000313" key="2">
    <source>
        <dbReference type="Proteomes" id="UP000076727"/>
    </source>
</evidence>
<sequence>MEPTSIKIFLLPSSTCQSLISRRGAEFNCKTARTTEAPTIDRGCPVMSGDPDRGGGRGYMRQSTYAKRVQPASLVPASHFSLFEQTAQLHFSACLPSSGCFFTKTIRSPSAIENQCGTSSARPRFTCIAGPRGVFYRHTNRHPTHACAGIGR</sequence>
<protein>
    <submittedName>
        <fullName evidence="1">Uncharacterized protein</fullName>
    </submittedName>
</protein>
<organism evidence="1 2">
    <name type="scientific">Daedalea quercina L-15889</name>
    <dbReference type="NCBI Taxonomy" id="1314783"/>
    <lineage>
        <taxon>Eukaryota</taxon>
        <taxon>Fungi</taxon>
        <taxon>Dikarya</taxon>
        <taxon>Basidiomycota</taxon>
        <taxon>Agaricomycotina</taxon>
        <taxon>Agaricomycetes</taxon>
        <taxon>Polyporales</taxon>
        <taxon>Fomitopsis</taxon>
    </lineage>
</organism>
<dbReference type="EMBL" id="KV429072">
    <property type="protein sequence ID" value="KZT67828.1"/>
    <property type="molecule type" value="Genomic_DNA"/>
</dbReference>
<accession>A0A165P6K7</accession>
<reference evidence="1 2" key="1">
    <citation type="journal article" date="2016" name="Mol. Biol. Evol.">
        <title>Comparative Genomics of Early-Diverging Mushroom-Forming Fungi Provides Insights into the Origins of Lignocellulose Decay Capabilities.</title>
        <authorList>
            <person name="Nagy L.G."/>
            <person name="Riley R."/>
            <person name="Tritt A."/>
            <person name="Adam C."/>
            <person name="Daum C."/>
            <person name="Floudas D."/>
            <person name="Sun H."/>
            <person name="Yadav J.S."/>
            <person name="Pangilinan J."/>
            <person name="Larsson K.H."/>
            <person name="Matsuura K."/>
            <person name="Barry K."/>
            <person name="Labutti K."/>
            <person name="Kuo R."/>
            <person name="Ohm R.A."/>
            <person name="Bhattacharya S.S."/>
            <person name="Shirouzu T."/>
            <person name="Yoshinaga Y."/>
            <person name="Martin F.M."/>
            <person name="Grigoriev I.V."/>
            <person name="Hibbett D.S."/>
        </authorList>
    </citation>
    <scope>NUCLEOTIDE SEQUENCE [LARGE SCALE GENOMIC DNA]</scope>
    <source>
        <strain evidence="1 2">L-15889</strain>
    </source>
</reference>